<dbReference type="GO" id="GO:0005524">
    <property type="term" value="F:ATP binding"/>
    <property type="evidence" value="ECO:0007669"/>
    <property type="project" value="InterPro"/>
</dbReference>
<dbReference type="GO" id="GO:0003677">
    <property type="term" value="F:DNA binding"/>
    <property type="evidence" value="ECO:0007669"/>
    <property type="project" value="InterPro"/>
</dbReference>
<keyword evidence="3" id="KW-0132">Cell division</keyword>
<dbReference type="Proteomes" id="UP000217768">
    <property type="component" value="Unassembled WGS sequence"/>
</dbReference>
<dbReference type="AlphaFoldDB" id="A0A2A2ZB83"/>
<keyword evidence="3" id="KW-0131">Cell cycle</keyword>
<dbReference type="InterPro" id="IPR002543">
    <property type="entry name" value="FtsK_dom"/>
</dbReference>
<dbReference type="InterPro" id="IPR027417">
    <property type="entry name" value="P-loop_NTPase"/>
</dbReference>
<organism evidence="3 4">
    <name type="scientific">Mycobacterium avium</name>
    <dbReference type="NCBI Taxonomy" id="1764"/>
    <lineage>
        <taxon>Bacteria</taxon>
        <taxon>Bacillati</taxon>
        <taxon>Actinomycetota</taxon>
        <taxon>Actinomycetes</taxon>
        <taxon>Mycobacteriales</taxon>
        <taxon>Mycobacteriaceae</taxon>
        <taxon>Mycobacterium</taxon>
        <taxon>Mycobacterium avium complex (MAC)</taxon>
    </lineage>
</organism>
<feature type="domain" description="FtsK" evidence="2">
    <location>
        <begin position="531"/>
        <end position="631"/>
    </location>
</feature>
<sequence length="697" mass="76623">MVVNTSRFGKIARAARGTRTQDEIDVKGGPPRQRQAVIERGDPVDLSPAVLAQLDTAYGWSPGTAELLLTRQAPPLHLYQRLAALSPTAIGVTPSGSEITLPPVLATTSASQLLPLIRRWPGPVLIDHRVDIPLDDLLPATGHNGKQVHRTGCTNPENATPIAIDPISVIGSYRHAVQLLTVMDHFRAGDPPNRARALTLLFLAAETRRTGDGLAALTQFAETTQYPTQESHQRWLDFYHASNFSSRMLNPYNELPSDFEGILALRDSHLEVALVEQPDGALLPAPHATPTILPITDLDNMIVAYNSSLCPALPAILDWAYQGRRTPAPLLIVEGPYHYSHWQKMELANSHLIIVDDAADLDSPADTAPGCARLTHVTDHEPAVLVPPLDRPNDNTIQLTRIWLPTVAGRIVSHQIRESGDGINFYRRNRNKFSDFHIANILRENNAPGLILIDNDGNELHFWELPSGYQGSGPEEMATILAEAGFGTKHSMDQLTGPDLKTWPRTIYRPIPNLRLPTNNDAPAIELPPDSQVFIGGADSASRSTTVTTMLTKLCAERTPNELNLLAVTTKQPENWAAIADKPHTLTIARPSTETHKNVDILRWFTSTLNDEIQRRNQLLSAANVTDFRQFSRLGYGTCPKLLVVINEVPEAITPSHRELTERVKGLDIHYMFVTDEALPAGAQPVNDGVAAVVERL</sequence>
<reference evidence="3 4" key="1">
    <citation type="submission" date="2017-08" db="EMBL/GenBank/DDBJ databases">
        <title>Phylogenetic analysis of Mycobacterium avium complex whole genomes.</title>
        <authorList>
            <person name="Caverly L.J."/>
            <person name="Spilker T."/>
            <person name="Lipuma J."/>
        </authorList>
    </citation>
    <scope>NUCLEOTIDE SEQUENCE [LARGE SCALE GENOMIC DNA]</scope>
    <source>
        <strain evidence="3 4">FLAC0165</strain>
    </source>
</reference>
<feature type="region of interest" description="Disordered" evidence="1">
    <location>
        <begin position="15"/>
        <end position="34"/>
    </location>
</feature>
<protein>
    <submittedName>
        <fullName evidence="3">Cell division protein FtsK</fullName>
    </submittedName>
</protein>
<dbReference type="GO" id="GO:0051301">
    <property type="term" value="P:cell division"/>
    <property type="evidence" value="ECO:0007669"/>
    <property type="project" value="UniProtKB-KW"/>
</dbReference>
<dbReference type="Gene3D" id="3.40.50.300">
    <property type="entry name" value="P-loop containing nucleotide triphosphate hydrolases"/>
    <property type="match status" value="1"/>
</dbReference>
<evidence type="ECO:0000256" key="1">
    <source>
        <dbReference type="SAM" id="MobiDB-lite"/>
    </source>
</evidence>
<evidence type="ECO:0000259" key="2">
    <source>
        <dbReference type="Pfam" id="PF01580"/>
    </source>
</evidence>
<gene>
    <name evidence="3" type="ORF">CKJ66_26425</name>
</gene>
<dbReference type="EMBL" id="NSFD01000055">
    <property type="protein sequence ID" value="PBA23797.1"/>
    <property type="molecule type" value="Genomic_DNA"/>
</dbReference>
<evidence type="ECO:0000313" key="3">
    <source>
        <dbReference type="EMBL" id="PBA23797.1"/>
    </source>
</evidence>
<dbReference type="Pfam" id="PF01580">
    <property type="entry name" value="FtsK_SpoIIIE"/>
    <property type="match status" value="1"/>
</dbReference>
<evidence type="ECO:0000313" key="4">
    <source>
        <dbReference type="Proteomes" id="UP000217768"/>
    </source>
</evidence>
<accession>A0A2A2ZB83</accession>
<name>A0A2A2ZB83_MYCAV</name>
<proteinExistence type="predicted"/>
<comment type="caution">
    <text evidence="3">The sequence shown here is derived from an EMBL/GenBank/DDBJ whole genome shotgun (WGS) entry which is preliminary data.</text>
</comment>